<organism evidence="1 2">
    <name type="scientific">Zalerion maritima</name>
    <dbReference type="NCBI Taxonomy" id="339359"/>
    <lineage>
        <taxon>Eukaryota</taxon>
        <taxon>Fungi</taxon>
        <taxon>Dikarya</taxon>
        <taxon>Ascomycota</taxon>
        <taxon>Pezizomycotina</taxon>
        <taxon>Sordariomycetes</taxon>
        <taxon>Lulworthiomycetidae</taxon>
        <taxon>Lulworthiales</taxon>
        <taxon>Lulworthiaceae</taxon>
        <taxon>Zalerion</taxon>
    </lineage>
</organism>
<protein>
    <submittedName>
        <fullName evidence="1">Uncharacterized protein</fullName>
    </submittedName>
</protein>
<dbReference type="AlphaFoldDB" id="A0AAD5RH67"/>
<proteinExistence type="predicted"/>
<evidence type="ECO:0000313" key="2">
    <source>
        <dbReference type="Proteomes" id="UP001201980"/>
    </source>
</evidence>
<keyword evidence="2" id="KW-1185">Reference proteome</keyword>
<name>A0AAD5RH67_9PEZI</name>
<evidence type="ECO:0000313" key="1">
    <source>
        <dbReference type="EMBL" id="KAJ2893737.1"/>
    </source>
</evidence>
<comment type="caution">
    <text evidence="1">The sequence shown here is derived from an EMBL/GenBank/DDBJ whole genome shotgun (WGS) entry which is preliminary data.</text>
</comment>
<dbReference type="EMBL" id="JAKWBI020000572">
    <property type="protein sequence ID" value="KAJ2893737.1"/>
    <property type="molecule type" value="Genomic_DNA"/>
</dbReference>
<dbReference type="Proteomes" id="UP001201980">
    <property type="component" value="Unassembled WGS sequence"/>
</dbReference>
<sequence length="72" mass="7824">MADRDVKGVPFGEPRDLHPVGARVLDEFEGSTPEGFVGKEHTIGGEADGVVQQTDLRHCQVAVEIFFLGNMN</sequence>
<reference evidence="1" key="1">
    <citation type="submission" date="2022-07" db="EMBL/GenBank/DDBJ databases">
        <title>Draft genome sequence of Zalerion maritima ATCC 34329, a (micro)plastics degrading marine fungus.</title>
        <authorList>
            <person name="Paco A."/>
            <person name="Goncalves M.F.M."/>
            <person name="Rocha-Santos T.A.P."/>
            <person name="Alves A."/>
        </authorList>
    </citation>
    <scope>NUCLEOTIDE SEQUENCE</scope>
    <source>
        <strain evidence="1">ATCC 34329</strain>
    </source>
</reference>
<gene>
    <name evidence="1" type="ORF">MKZ38_008294</name>
</gene>
<accession>A0AAD5RH67</accession>